<feature type="active site" evidence="8">
    <location>
        <position position="23"/>
    </location>
</feature>
<dbReference type="STRING" id="13706.A0A1X2H011"/>
<dbReference type="PROSITE" id="PS00141">
    <property type="entry name" value="ASP_PROTEASE"/>
    <property type="match status" value="2"/>
</dbReference>
<feature type="non-terminal residue" evidence="12">
    <location>
        <position position="327"/>
    </location>
</feature>
<dbReference type="Gene3D" id="2.40.70.10">
    <property type="entry name" value="Acid Proteases"/>
    <property type="match status" value="2"/>
</dbReference>
<dbReference type="PROSITE" id="PS51767">
    <property type="entry name" value="PEPTIDASE_A1"/>
    <property type="match status" value="1"/>
</dbReference>
<comment type="catalytic activity">
    <reaction evidence="1">
        <text>Hydrolysis of proteins with broad specificity similar to that of pepsin A, preferring hydrophobic residues at P1 and P1'. Clots milk and activates trypsinogen. Does not cleave 4-Gln-|-His-5, but does cleave 10-His-|-Leu-11 and 12-Val-|-Glu-13 in B chain of insulin.</text>
        <dbReference type="EC" id="3.4.23.21"/>
    </reaction>
</comment>
<dbReference type="FunFam" id="2.40.70.10:FF:000115">
    <property type="entry name" value="Lysosomal aspartic protease"/>
    <property type="match status" value="1"/>
</dbReference>
<evidence type="ECO:0000256" key="6">
    <source>
        <dbReference type="ARBA" id="ARBA00022750"/>
    </source>
</evidence>
<evidence type="ECO:0000256" key="3">
    <source>
        <dbReference type="ARBA" id="ARBA00013205"/>
    </source>
</evidence>
<dbReference type="EC" id="3.4.23.21" evidence="3"/>
<keyword evidence="7 10" id="KW-0378">Hydrolase</keyword>
<evidence type="ECO:0000256" key="9">
    <source>
        <dbReference type="PIRSR" id="PIRSR601461-2"/>
    </source>
</evidence>
<keyword evidence="13" id="KW-1185">Reference proteome</keyword>
<reference evidence="12 13" key="1">
    <citation type="submission" date="2016-07" db="EMBL/GenBank/DDBJ databases">
        <title>Pervasive Adenine N6-methylation of Active Genes in Fungi.</title>
        <authorList>
            <consortium name="DOE Joint Genome Institute"/>
            <person name="Mondo S.J."/>
            <person name="Dannebaum R.O."/>
            <person name="Kuo R.C."/>
            <person name="Labutti K."/>
            <person name="Haridas S."/>
            <person name="Kuo A."/>
            <person name="Salamov A."/>
            <person name="Ahrendt S.R."/>
            <person name="Lipzen A."/>
            <person name="Sullivan W."/>
            <person name="Andreopoulos W.B."/>
            <person name="Clum A."/>
            <person name="Lindquist E."/>
            <person name="Daum C."/>
            <person name="Ramamoorthy G.K."/>
            <person name="Gryganskyi A."/>
            <person name="Culley D."/>
            <person name="Magnuson J.K."/>
            <person name="James T.Y."/>
            <person name="O'Malley M.A."/>
            <person name="Stajich J.E."/>
            <person name="Spatafora J.W."/>
            <person name="Visel A."/>
            <person name="Grigoriev I.V."/>
        </authorList>
    </citation>
    <scope>NUCLEOTIDE SEQUENCE [LARGE SCALE GENOMIC DNA]</scope>
    <source>
        <strain evidence="12 13">NRRL 2496</strain>
    </source>
</reference>
<comment type="caution">
    <text evidence="12">The sequence shown here is derived from an EMBL/GenBank/DDBJ whole genome shotgun (WGS) entry which is preliminary data.</text>
</comment>
<protein>
    <recommendedName>
        <fullName evidence="3">rhizopuspepsin</fullName>
        <ecNumber evidence="3">3.4.23.21</ecNumber>
    </recommendedName>
</protein>
<accession>A0A1X2H011</accession>
<evidence type="ECO:0000256" key="10">
    <source>
        <dbReference type="RuleBase" id="RU000454"/>
    </source>
</evidence>
<dbReference type="PANTHER" id="PTHR47966">
    <property type="entry name" value="BETA-SITE APP-CLEAVING ENZYME, ISOFORM A-RELATED"/>
    <property type="match status" value="1"/>
</dbReference>
<feature type="domain" description="Peptidase A1" evidence="11">
    <location>
        <begin position="5"/>
        <end position="324"/>
    </location>
</feature>
<keyword evidence="4 10" id="KW-0645">Protease</keyword>
<dbReference type="PRINTS" id="PR00792">
    <property type="entry name" value="PEPSIN"/>
</dbReference>
<dbReference type="InterPro" id="IPR001969">
    <property type="entry name" value="Aspartic_peptidase_AS"/>
</dbReference>
<dbReference type="GO" id="GO:0004190">
    <property type="term" value="F:aspartic-type endopeptidase activity"/>
    <property type="evidence" value="ECO:0007669"/>
    <property type="project" value="UniProtKB-KW"/>
</dbReference>
<feature type="disulfide bond" evidence="9">
    <location>
        <begin position="249"/>
        <end position="288"/>
    </location>
</feature>
<dbReference type="InParanoid" id="A0A1X2H011"/>
<evidence type="ECO:0000256" key="7">
    <source>
        <dbReference type="ARBA" id="ARBA00022801"/>
    </source>
</evidence>
<dbReference type="FunCoup" id="A0A1X2H011">
    <property type="interactions" value="53"/>
</dbReference>
<feature type="non-terminal residue" evidence="12">
    <location>
        <position position="1"/>
    </location>
</feature>
<dbReference type="CDD" id="cd05471">
    <property type="entry name" value="pepsin_like"/>
    <property type="match status" value="1"/>
</dbReference>
<dbReference type="InterPro" id="IPR033121">
    <property type="entry name" value="PEPTIDASE_A1"/>
</dbReference>
<dbReference type="PANTHER" id="PTHR47966:SF51">
    <property type="entry name" value="BETA-SITE APP-CLEAVING ENZYME, ISOFORM A-RELATED"/>
    <property type="match status" value="1"/>
</dbReference>
<name>A0A1X2H011_SYNRA</name>
<evidence type="ECO:0000256" key="4">
    <source>
        <dbReference type="ARBA" id="ARBA00022670"/>
    </source>
</evidence>
<dbReference type="SUPFAM" id="SSF50630">
    <property type="entry name" value="Acid proteases"/>
    <property type="match status" value="1"/>
</dbReference>
<dbReference type="OMA" id="FLDEQPH"/>
<sequence>VDVEYIGEMQVGTPPQKFSMDFDTGSSDTWIPSTQCDRCSTPRFDAAKSSTFRNASKDTWTLRYGDGSGAQGYSGYDTIRVGNVTVPDTLLGFATKESADFAADDALDGIFGLGFPDLSFANAGKLTIVQRMAQLGLIESPIFGVWLGGSQDGGRGELTFGEANPARYQGDLKYLKVTHERYWEVEFGGLRVENQTLRSNTSGSASGGTNAILDTGTTLIVVPPSLSRAIHEVVPGAIYNASLGWSVPCDMAHPPVIDFMLGEDETSFPVKFTDLIRERTNAANDSLCYSGVAESPTSLIILGDAFLKNFYAVFDYEQSRVGLARSI</sequence>
<organism evidence="12 13">
    <name type="scientific">Syncephalastrum racemosum</name>
    <name type="common">Filamentous fungus</name>
    <dbReference type="NCBI Taxonomy" id="13706"/>
    <lineage>
        <taxon>Eukaryota</taxon>
        <taxon>Fungi</taxon>
        <taxon>Fungi incertae sedis</taxon>
        <taxon>Mucoromycota</taxon>
        <taxon>Mucoromycotina</taxon>
        <taxon>Mucoromycetes</taxon>
        <taxon>Mucorales</taxon>
        <taxon>Syncephalastraceae</taxon>
        <taxon>Syncephalastrum</taxon>
    </lineage>
</organism>
<evidence type="ECO:0000256" key="1">
    <source>
        <dbReference type="ARBA" id="ARBA00001130"/>
    </source>
</evidence>
<keyword evidence="5" id="KW-0732">Signal</keyword>
<dbReference type="EMBL" id="MCGN01000012">
    <property type="protein sequence ID" value="ORY90337.1"/>
    <property type="molecule type" value="Genomic_DNA"/>
</dbReference>
<feature type="active site" evidence="8">
    <location>
        <position position="214"/>
    </location>
</feature>
<evidence type="ECO:0000256" key="5">
    <source>
        <dbReference type="ARBA" id="ARBA00022729"/>
    </source>
</evidence>
<evidence type="ECO:0000256" key="2">
    <source>
        <dbReference type="ARBA" id="ARBA00007447"/>
    </source>
</evidence>
<dbReference type="InterPro" id="IPR034164">
    <property type="entry name" value="Pepsin-like_dom"/>
</dbReference>
<dbReference type="InterPro" id="IPR001461">
    <property type="entry name" value="Aspartic_peptidase_A1"/>
</dbReference>
<evidence type="ECO:0000256" key="8">
    <source>
        <dbReference type="PIRSR" id="PIRSR601461-1"/>
    </source>
</evidence>
<dbReference type="Pfam" id="PF00026">
    <property type="entry name" value="Asp"/>
    <property type="match status" value="1"/>
</dbReference>
<keyword evidence="9" id="KW-1015">Disulfide bond</keyword>
<dbReference type="OrthoDB" id="15189at2759"/>
<dbReference type="GO" id="GO:0006508">
    <property type="term" value="P:proteolysis"/>
    <property type="evidence" value="ECO:0007669"/>
    <property type="project" value="UniProtKB-KW"/>
</dbReference>
<evidence type="ECO:0000313" key="12">
    <source>
        <dbReference type="EMBL" id="ORY90337.1"/>
    </source>
</evidence>
<keyword evidence="6 10" id="KW-0064">Aspartyl protease</keyword>
<proteinExistence type="inferred from homology"/>
<gene>
    <name evidence="12" type="ORF">BCR43DRAFT_409508</name>
</gene>
<dbReference type="Proteomes" id="UP000242180">
    <property type="component" value="Unassembled WGS sequence"/>
</dbReference>
<dbReference type="InterPro" id="IPR021109">
    <property type="entry name" value="Peptidase_aspartic_dom_sf"/>
</dbReference>
<evidence type="ECO:0000313" key="13">
    <source>
        <dbReference type="Proteomes" id="UP000242180"/>
    </source>
</evidence>
<comment type="similarity">
    <text evidence="2 10">Belongs to the peptidase A1 family.</text>
</comment>
<evidence type="ECO:0000259" key="11">
    <source>
        <dbReference type="PROSITE" id="PS51767"/>
    </source>
</evidence>
<dbReference type="AlphaFoldDB" id="A0A1X2H011"/>